<accession>A0A3N4KZQ8</accession>
<organism evidence="1 2">
    <name type="scientific">Morchella conica CCBAS932</name>
    <dbReference type="NCBI Taxonomy" id="1392247"/>
    <lineage>
        <taxon>Eukaryota</taxon>
        <taxon>Fungi</taxon>
        <taxon>Dikarya</taxon>
        <taxon>Ascomycota</taxon>
        <taxon>Pezizomycotina</taxon>
        <taxon>Pezizomycetes</taxon>
        <taxon>Pezizales</taxon>
        <taxon>Morchellaceae</taxon>
        <taxon>Morchella</taxon>
    </lineage>
</organism>
<dbReference type="AlphaFoldDB" id="A0A3N4KZQ8"/>
<dbReference type="OrthoDB" id="5300390at2759"/>
<dbReference type="Proteomes" id="UP000277580">
    <property type="component" value="Unassembled WGS sequence"/>
</dbReference>
<dbReference type="EMBL" id="ML119116">
    <property type="protein sequence ID" value="RPB14899.1"/>
    <property type="molecule type" value="Genomic_DNA"/>
</dbReference>
<reference evidence="1 2" key="1">
    <citation type="journal article" date="2018" name="Nat. Ecol. Evol.">
        <title>Pezizomycetes genomes reveal the molecular basis of ectomycorrhizal truffle lifestyle.</title>
        <authorList>
            <person name="Murat C."/>
            <person name="Payen T."/>
            <person name="Noel B."/>
            <person name="Kuo A."/>
            <person name="Morin E."/>
            <person name="Chen J."/>
            <person name="Kohler A."/>
            <person name="Krizsan K."/>
            <person name="Balestrini R."/>
            <person name="Da Silva C."/>
            <person name="Montanini B."/>
            <person name="Hainaut M."/>
            <person name="Levati E."/>
            <person name="Barry K.W."/>
            <person name="Belfiori B."/>
            <person name="Cichocki N."/>
            <person name="Clum A."/>
            <person name="Dockter R.B."/>
            <person name="Fauchery L."/>
            <person name="Guy J."/>
            <person name="Iotti M."/>
            <person name="Le Tacon F."/>
            <person name="Lindquist E.A."/>
            <person name="Lipzen A."/>
            <person name="Malagnac F."/>
            <person name="Mello A."/>
            <person name="Molinier V."/>
            <person name="Miyauchi S."/>
            <person name="Poulain J."/>
            <person name="Riccioni C."/>
            <person name="Rubini A."/>
            <person name="Sitrit Y."/>
            <person name="Splivallo R."/>
            <person name="Traeger S."/>
            <person name="Wang M."/>
            <person name="Zifcakova L."/>
            <person name="Wipf D."/>
            <person name="Zambonelli A."/>
            <person name="Paolocci F."/>
            <person name="Nowrousian M."/>
            <person name="Ottonello S."/>
            <person name="Baldrian P."/>
            <person name="Spatafora J.W."/>
            <person name="Henrissat B."/>
            <person name="Nagy L.G."/>
            <person name="Aury J.M."/>
            <person name="Wincker P."/>
            <person name="Grigoriev I.V."/>
            <person name="Bonfante P."/>
            <person name="Martin F.M."/>
        </authorList>
    </citation>
    <scope>NUCLEOTIDE SEQUENCE [LARGE SCALE GENOMIC DNA]</scope>
    <source>
        <strain evidence="1 2">CCBAS932</strain>
    </source>
</reference>
<dbReference type="InParanoid" id="A0A3N4KZQ8"/>
<name>A0A3N4KZQ8_9PEZI</name>
<evidence type="ECO:0000313" key="2">
    <source>
        <dbReference type="Proteomes" id="UP000277580"/>
    </source>
</evidence>
<keyword evidence="2" id="KW-1185">Reference proteome</keyword>
<evidence type="ECO:0000313" key="1">
    <source>
        <dbReference type="EMBL" id="RPB14899.1"/>
    </source>
</evidence>
<gene>
    <name evidence="1" type="ORF">P167DRAFT_543599</name>
</gene>
<protein>
    <submittedName>
        <fullName evidence="1">Uncharacterized protein</fullName>
    </submittedName>
</protein>
<sequence length="289" mass="32247">MCQYDVFHHISPCNTFIYYLTHLCRRAKGPGHRCMVVNLRQKHVRQGSPCGHPSACDWCRYMPFGDGGELWNEAKSTPYGYGAGAVAGFPPLIIDPAGLPIPIPIPTIPAQLVQTGSGVGAGPVEYDGTTYYVSPEEFQRRIWPEIQERKRKKAAKRHLSMLEAANRTPTIGESMIAVTSSTSPQPLEITAPVRVGATHCLNPEAKEYQPRQRALEERGLLSFQALPYAQWKFYEGPAQQGKPMMAVSFGPLPDLNGGTIAPYYTQDLYNYNYIQPQWSADWGYFGPTY</sequence>
<proteinExistence type="predicted"/>